<reference evidence="1 4" key="2">
    <citation type="submission" date="2019-07" db="EMBL/GenBank/DDBJ databases">
        <title>Whole genome shotgun sequence of Halolactibacillus miurensis NBRC 100873.</title>
        <authorList>
            <person name="Hosoyama A."/>
            <person name="Uohara A."/>
            <person name="Ohji S."/>
            <person name="Ichikawa N."/>
        </authorList>
    </citation>
    <scope>NUCLEOTIDE SEQUENCE [LARGE SCALE GENOMIC DNA]</scope>
    <source>
        <strain evidence="1 4">NBRC 100873</strain>
    </source>
</reference>
<dbReference type="EMBL" id="FPAI01000009">
    <property type="protein sequence ID" value="SFS75911.1"/>
    <property type="molecule type" value="Genomic_DNA"/>
</dbReference>
<proteinExistence type="predicted"/>
<evidence type="ECO:0000313" key="1">
    <source>
        <dbReference type="EMBL" id="GEM04132.1"/>
    </source>
</evidence>
<evidence type="ECO:0000313" key="4">
    <source>
        <dbReference type="Proteomes" id="UP000321773"/>
    </source>
</evidence>
<keyword evidence="4" id="KW-1185">Reference proteome</keyword>
<sequence>MDKLRCAYCQDDFEDGNEVIVHEHEYYCNTQCLAGHLLDNTEYEEKIIKKEWIVYDNDHSNH</sequence>
<evidence type="ECO:0000313" key="2">
    <source>
        <dbReference type="EMBL" id="SFS75911.1"/>
    </source>
</evidence>
<name>A0A1I6SG02_9BACI</name>
<organism evidence="2 3">
    <name type="scientific">Halolactibacillus miurensis</name>
    <dbReference type="NCBI Taxonomy" id="306541"/>
    <lineage>
        <taxon>Bacteria</taxon>
        <taxon>Bacillati</taxon>
        <taxon>Bacillota</taxon>
        <taxon>Bacilli</taxon>
        <taxon>Bacillales</taxon>
        <taxon>Bacillaceae</taxon>
        <taxon>Halolactibacillus</taxon>
    </lineage>
</organism>
<evidence type="ECO:0000313" key="3">
    <source>
        <dbReference type="Proteomes" id="UP000199139"/>
    </source>
</evidence>
<reference evidence="2 3" key="1">
    <citation type="submission" date="2016-10" db="EMBL/GenBank/DDBJ databases">
        <authorList>
            <person name="de Groot N.N."/>
        </authorList>
    </citation>
    <scope>NUCLEOTIDE SEQUENCE [LARGE SCALE GENOMIC DNA]</scope>
    <source>
        <strain evidence="2 3">DSM 17074</strain>
    </source>
</reference>
<dbReference type="Proteomes" id="UP000321773">
    <property type="component" value="Unassembled WGS sequence"/>
</dbReference>
<accession>A0A1I6SG02</accession>
<dbReference type="Proteomes" id="UP000199139">
    <property type="component" value="Unassembled WGS sequence"/>
</dbReference>
<dbReference type="EMBL" id="BJWJ01000008">
    <property type="protein sequence ID" value="GEM04132.1"/>
    <property type="molecule type" value="Genomic_DNA"/>
</dbReference>
<dbReference type="AlphaFoldDB" id="A0A1I6SG02"/>
<gene>
    <name evidence="1" type="ORF">HMI01_11200</name>
    <name evidence="2" type="ORF">SAMN05421668_10922</name>
</gene>
<dbReference type="RefSeq" id="WP_089853837.1">
    <property type="nucleotide sequence ID" value="NZ_BJWJ01000008.1"/>
</dbReference>
<dbReference type="STRING" id="306541.SAMN05421668_10922"/>
<protein>
    <submittedName>
        <fullName evidence="2">Uncharacterized protein</fullName>
    </submittedName>
</protein>